<dbReference type="InterPro" id="IPR002869">
    <property type="entry name" value="Pyrv_flavodox_OxRed_cen"/>
</dbReference>
<evidence type="ECO:0000313" key="3">
    <source>
        <dbReference type="EMBL" id="XCH46278.1"/>
    </source>
</evidence>
<dbReference type="AlphaFoldDB" id="A0AAU8GXF1"/>
<dbReference type="InterPro" id="IPR052198">
    <property type="entry name" value="IorB_Oxidoreductase"/>
</dbReference>
<dbReference type="EMBL" id="CP144373">
    <property type="protein sequence ID" value="XCH46278.1"/>
    <property type="molecule type" value="Genomic_DNA"/>
</dbReference>
<protein>
    <submittedName>
        <fullName evidence="3">2-oxoacid:acceptor oxidoreductase family protein</fullName>
    </submittedName>
</protein>
<gene>
    <name evidence="3" type="ORF">V4D30_08005</name>
</gene>
<feature type="domain" description="Pyruvate/ketoisovalerate oxidoreductase catalytic" evidence="2">
    <location>
        <begin position="9"/>
        <end position="77"/>
    </location>
</feature>
<evidence type="ECO:0000256" key="1">
    <source>
        <dbReference type="ARBA" id="ARBA00023002"/>
    </source>
</evidence>
<dbReference type="SUPFAM" id="SSF53323">
    <property type="entry name" value="Pyruvate-ferredoxin oxidoreductase, PFOR, domain III"/>
    <property type="match status" value="1"/>
</dbReference>
<name>A0AAU8GXF1_9BACT</name>
<dbReference type="PANTHER" id="PTHR43854:SF1">
    <property type="entry name" value="INDOLEPYRUVATE OXIDOREDUCTASE SUBUNIT IORB"/>
    <property type="match status" value="1"/>
</dbReference>
<dbReference type="KEGG" id="taut:V4D30_08005"/>
<organism evidence="3">
    <name type="scientific">Thermodesulfovibrio autotrophicus</name>
    <dbReference type="NCBI Taxonomy" id="3118333"/>
    <lineage>
        <taxon>Bacteria</taxon>
        <taxon>Pseudomonadati</taxon>
        <taxon>Nitrospirota</taxon>
        <taxon>Thermodesulfovibrionia</taxon>
        <taxon>Thermodesulfovibrionales</taxon>
        <taxon>Thermodesulfovibrionaceae</taxon>
        <taxon>Thermodesulfovibrio</taxon>
    </lineage>
</organism>
<accession>A0AAU8GXF1</accession>
<sequence length="157" mass="17377">MKLVIVGKGGQGVIFFSRMIAHAAIKKGFSVRSTEIKGMAKKGGTVEIQMKINEGMSGVVRRGTAQMVVLLSEDLLYYAKTFGDRVFTFTREEIDNALNSVSARYVNTFLLGVFVKKTDFFKCEDFINILDEENKKSFIKGCEYVQSSAGNSSKTGD</sequence>
<dbReference type="Gene3D" id="3.40.920.10">
    <property type="entry name" value="Pyruvate-ferredoxin oxidoreductase, PFOR, domain III"/>
    <property type="match status" value="1"/>
</dbReference>
<dbReference type="Pfam" id="PF01558">
    <property type="entry name" value="POR"/>
    <property type="match status" value="1"/>
</dbReference>
<reference evidence="3" key="1">
    <citation type="submission" date="2024-01" db="EMBL/GenBank/DDBJ databases">
        <title>The first autotrophic representatives of the genus Thermodesulfovibrio.</title>
        <authorList>
            <person name="Maltseva A.I."/>
            <person name="Elcheninov A.G."/>
            <person name="Kublanov I.V."/>
            <person name="Lebedinsky A.V."/>
            <person name="Frolov E.N."/>
        </authorList>
    </citation>
    <scope>NUCLEOTIDE SEQUENCE</scope>
    <source>
        <strain evidence="3">3907-1M</strain>
    </source>
</reference>
<dbReference type="GO" id="GO:0016903">
    <property type="term" value="F:oxidoreductase activity, acting on the aldehyde or oxo group of donors"/>
    <property type="evidence" value="ECO:0007669"/>
    <property type="project" value="InterPro"/>
</dbReference>
<evidence type="ECO:0000259" key="2">
    <source>
        <dbReference type="Pfam" id="PF01558"/>
    </source>
</evidence>
<dbReference type="PANTHER" id="PTHR43854">
    <property type="entry name" value="INDOLEPYRUVATE OXIDOREDUCTASE SUBUNIT IORB"/>
    <property type="match status" value="1"/>
</dbReference>
<dbReference type="InterPro" id="IPR019752">
    <property type="entry name" value="Pyrv/ketoisovalerate_OxRed_cat"/>
</dbReference>
<proteinExistence type="predicted"/>
<keyword evidence="1" id="KW-0560">Oxidoreductase</keyword>
<dbReference type="RefSeq" id="WP_353683816.1">
    <property type="nucleotide sequence ID" value="NZ_CP144373.1"/>
</dbReference>